<dbReference type="PANTHER" id="PTHR14239:SF10">
    <property type="entry name" value="REDUCTASE"/>
    <property type="match status" value="1"/>
</dbReference>
<dbReference type="Pfam" id="PF03807">
    <property type="entry name" value="F420_oxidored"/>
    <property type="match status" value="1"/>
</dbReference>
<evidence type="ECO:0000313" key="4">
    <source>
        <dbReference type="Proteomes" id="UP001223016"/>
    </source>
</evidence>
<keyword evidence="4" id="KW-1185">Reference proteome</keyword>
<dbReference type="InterPro" id="IPR028939">
    <property type="entry name" value="P5C_Rdtase_cat_N"/>
</dbReference>
<evidence type="ECO:0000256" key="1">
    <source>
        <dbReference type="ARBA" id="ARBA00023002"/>
    </source>
</evidence>
<evidence type="ECO:0000259" key="2">
    <source>
        <dbReference type="Pfam" id="PF03807"/>
    </source>
</evidence>
<gene>
    <name evidence="3" type="ORF">Q6A51_23390</name>
</gene>
<comment type="caution">
    <text evidence="3">The sequence shown here is derived from an EMBL/GenBank/DDBJ whole genome shotgun (WGS) entry which is preliminary data.</text>
</comment>
<reference evidence="3 4" key="1">
    <citation type="submission" date="2023-07" db="EMBL/GenBank/DDBJ databases">
        <title>Identification of four novel Pseudomonas species associated with bacterial leaf spot of cucurbits.</title>
        <authorList>
            <person name="Fullem K.R."/>
        </authorList>
    </citation>
    <scope>NUCLEOTIDE SEQUENCE [LARGE SCALE GENOMIC DNA]</scope>
    <source>
        <strain evidence="3 4">KFB 138</strain>
    </source>
</reference>
<organism evidence="3 4">
    <name type="scientific">Pseudomonas serbiensis</name>
    <dbReference type="NCBI Taxonomy" id="3064350"/>
    <lineage>
        <taxon>Bacteria</taxon>
        <taxon>Pseudomonadati</taxon>
        <taxon>Pseudomonadota</taxon>
        <taxon>Gammaproteobacteria</taxon>
        <taxon>Pseudomonadales</taxon>
        <taxon>Pseudomonadaceae</taxon>
        <taxon>Pseudomonas</taxon>
    </lineage>
</organism>
<evidence type="ECO:0000313" key="3">
    <source>
        <dbReference type="EMBL" id="MDO7929724.1"/>
    </source>
</evidence>
<dbReference type="SUPFAM" id="SSF51735">
    <property type="entry name" value="NAD(P)-binding Rossmann-fold domains"/>
    <property type="match status" value="1"/>
</dbReference>
<feature type="domain" description="Pyrroline-5-carboxylate reductase catalytic N-terminal" evidence="2">
    <location>
        <begin position="43"/>
        <end position="134"/>
    </location>
</feature>
<dbReference type="PANTHER" id="PTHR14239">
    <property type="entry name" value="DUDULIN-RELATED"/>
    <property type="match status" value="1"/>
</dbReference>
<dbReference type="EMBL" id="JAUQOO010000022">
    <property type="protein sequence ID" value="MDO7929724.1"/>
    <property type="molecule type" value="Genomic_DNA"/>
</dbReference>
<dbReference type="Gene3D" id="3.40.50.720">
    <property type="entry name" value="NAD(P)-binding Rossmann-like Domain"/>
    <property type="match status" value="1"/>
</dbReference>
<dbReference type="Proteomes" id="UP001223016">
    <property type="component" value="Unassembled WGS sequence"/>
</dbReference>
<dbReference type="InterPro" id="IPR051267">
    <property type="entry name" value="STEAP_metalloreductase"/>
</dbReference>
<sequence>MSWPCRSCRGLINLDHTSIRRRAFHPNAIRVFNRKNSKRPFMRIGILGSGRMGSHLGTMFARVGHEVSFSYSRNQQKLSDLAASAGKNAQASTPADAALNADLVLLAVHWLQVPDVLSQVDDLSGKIVMTCCNPLNEEDTELVIGHTISGAETLAQMIPGAHVVAAFQSTPSEVLFDVFAARGEALRPSLIFCGEDEASKATVSDLISQVGFDPVDAGALKVARYIEPFAMLSAVLAYETDQGPEWAYRFERFDRLFKGTSRVGK</sequence>
<keyword evidence="1" id="KW-0560">Oxidoreductase</keyword>
<protein>
    <submittedName>
        <fullName evidence="3">NADPH-dependent F420 reductase</fullName>
    </submittedName>
</protein>
<accession>A0ABT9CW51</accession>
<dbReference type="InterPro" id="IPR036291">
    <property type="entry name" value="NAD(P)-bd_dom_sf"/>
</dbReference>
<proteinExistence type="predicted"/>
<name>A0ABT9CW51_9PSED</name>